<gene>
    <name evidence="1" type="ORF">SAMN02910411_0516</name>
</gene>
<accession>A0A285T8Q7</accession>
<proteinExistence type="predicted"/>
<name>A0A285T8Q7_9FIRM</name>
<sequence length="97" mass="11502">MKMFEKSDKTEKGSVRQILITYLLCIAMPLSVKFCVKQIDAYNAQYDSQQLLDMLDEKRYAERMEERKQQAIAREKEKQEMDEIVNKVMEMVNGEND</sequence>
<organism evidence="1 2">
    <name type="scientific">Pseudobutyrivibrio ruminis DSM 9787</name>
    <dbReference type="NCBI Taxonomy" id="1123011"/>
    <lineage>
        <taxon>Bacteria</taxon>
        <taxon>Bacillati</taxon>
        <taxon>Bacillota</taxon>
        <taxon>Clostridia</taxon>
        <taxon>Lachnospirales</taxon>
        <taxon>Lachnospiraceae</taxon>
        <taxon>Pseudobutyrivibrio</taxon>
    </lineage>
</organism>
<evidence type="ECO:0000313" key="1">
    <source>
        <dbReference type="EMBL" id="SOC17757.1"/>
    </source>
</evidence>
<protein>
    <submittedName>
        <fullName evidence="1">Uncharacterized protein</fullName>
    </submittedName>
</protein>
<dbReference type="RefSeq" id="WP_097077272.1">
    <property type="nucleotide sequence ID" value="NZ_OBMR01000016.1"/>
</dbReference>
<dbReference type="EMBL" id="OBMR01000016">
    <property type="protein sequence ID" value="SOC17757.1"/>
    <property type="molecule type" value="Genomic_DNA"/>
</dbReference>
<evidence type="ECO:0000313" key="2">
    <source>
        <dbReference type="Proteomes" id="UP000219563"/>
    </source>
</evidence>
<reference evidence="1 2" key="1">
    <citation type="submission" date="2017-08" db="EMBL/GenBank/DDBJ databases">
        <authorList>
            <person name="de Groot N.N."/>
        </authorList>
    </citation>
    <scope>NUCLEOTIDE SEQUENCE [LARGE SCALE GENOMIC DNA]</scope>
    <source>
        <strain evidence="1 2">DSM 9787</strain>
    </source>
</reference>
<dbReference type="Proteomes" id="UP000219563">
    <property type="component" value="Unassembled WGS sequence"/>
</dbReference>
<dbReference type="AlphaFoldDB" id="A0A285T8Q7"/>